<evidence type="ECO:0000256" key="3">
    <source>
        <dbReference type="SAM" id="MobiDB-lite"/>
    </source>
</evidence>
<proteinExistence type="predicted"/>
<sequence length="158" mass="17087">MSGEEAAASAGRESGRAPVRPPRFAATEHLATEAIAAYVDGELRMNPYLRAAQHLAKCPECAAEVEAQQQARIALRQAAQRQISAPLGLHDTLSRIPLSHLTGPENLPGPETLSAPGMEGMPRGASFLGLRADSFRFAASANREISSDSRRWTGWWRK</sequence>
<evidence type="ECO:0000259" key="4">
    <source>
        <dbReference type="Pfam" id="PF13490"/>
    </source>
</evidence>
<keyword evidence="1" id="KW-0805">Transcription regulation</keyword>
<dbReference type="AlphaFoldDB" id="A0A7K0DUU0"/>
<keyword evidence="2" id="KW-0804">Transcription</keyword>
<keyword evidence="6" id="KW-1185">Reference proteome</keyword>
<dbReference type="RefSeq" id="WP_153344702.1">
    <property type="nucleotide sequence ID" value="NZ_WEGI01000009.1"/>
</dbReference>
<dbReference type="OrthoDB" id="4425192at2"/>
<accession>A0A7K0DUU0</accession>
<protein>
    <recommendedName>
        <fullName evidence="4">Putative zinc-finger domain-containing protein</fullName>
    </recommendedName>
</protein>
<gene>
    <name evidence="5" type="ORF">NRB56_41680</name>
</gene>
<dbReference type="InterPro" id="IPR027383">
    <property type="entry name" value="Znf_put"/>
</dbReference>
<evidence type="ECO:0000313" key="5">
    <source>
        <dbReference type="EMBL" id="MQY28584.1"/>
    </source>
</evidence>
<organism evidence="5 6">
    <name type="scientific">Nocardia aurantia</name>
    <dbReference type="NCBI Taxonomy" id="2585199"/>
    <lineage>
        <taxon>Bacteria</taxon>
        <taxon>Bacillati</taxon>
        <taxon>Actinomycetota</taxon>
        <taxon>Actinomycetes</taxon>
        <taxon>Mycobacteriales</taxon>
        <taxon>Nocardiaceae</taxon>
        <taxon>Nocardia</taxon>
    </lineage>
</organism>
<evidence type="ECO:0000256" key="2">
    <source>
        <dbReference type="ARBA" id="ARBA00023163"/>
    </source>
</evidence>
<dbReference type="InterPro" id="IPR041916">
    <property type="entry name" value="Anti_sigma_zinc_sf"/>
</dbReference>
<dbReference type="Pfam" id="PF13490">
    <property type="entry name" value="zf-HC2"/>
    <property type="match status" value="1"/>
</dbReference>
<dbReference type="EMBL" id="WEGI01000009">
    <property type="protein sequence ID" value="MQY28584.1"/>
    <property type="molecule type" value="Genomic_DNA"/>
</dbReference>
<name>A0A7K0DUU0_9NOCA</name>
<feature type="compositionally biased region" description="Low complexity" evidence="3">
    <location>
        <begin position="1"/>
        <end position="12"/>
    </location>
</feature>
<reference evidence="5 6" key="1">
    <citation type="submission" date="2019-10" db="EMBL/GenBank/DDBJ databases">
        <title>Nocardia macrotermitis sp. nov. and Nocardia aurantia sp. nov., isolated from the gut of fungus growing-termite Macrotermes natalensis.</title>
        <authorList>
            <person name="Benndorf R."/>
            <person name="Schwitalla J."/>
            <person name="Martin K."/>
            <person name="De Beer W."/>
            <person name="Kaster A.-K."/>
            <person name="Vollmers J."/>
            <person name="Poulsen M."/>
            <person name="Beemelmanns C."/>
        </authorList>
    </citation>
    <scope>NUCLEOTIDE SEQUENCE [LARGE SCALE GENOMIC DNA]</scope>
    <source>
        <strain evidence="5 6">RB56</strain>
    </source>
</reference>
<dbReference type="Proteomes" id="UP000431401">
    <property type="component" value="Unassembled WGS sequence"/>
</dbReference>
<dbReference type="Gene3D" id="1.10.10.1320">
    <property type="entry name" value="Anti-sigma factor, zinc-finger domain"/>
    <property type="match status" value="1"/>
</dbReference>
<evidence type="ECO:0000256" key="1">
    <source>
        <dbReference type="ARBA" id="ARBA00023015"/>
    </source>
</evidence>
<evidence type="ECO:0000313" key="6">
    <source>
        <dbReference type="Proteomes" id="UP000431401"/>
    </source>
</evidence>
<feature type="region of interest" description="Disordered" evidence="3">
    <location>
        <begin position="1"/>
        <end position="25"/>
    </location>
</feature>
<feature type="domain" description="Putative zinc-finger" evidence="4">
    <location>
        <begin position="31"/>
        <end position="62"/>
    </location>
</feature>
<comment type="caution">
    <text evidence="5">The sequence shown here is derived from an EMBL/GenBank/DDBJ whole genome shotgun (WGS) entry which is preliminary data.</text>
</comment>